<comment type="similarity">
    <text evidence="2">Belongs to the WD repeat PLAP family.</text>
</comment>
<keyword evidence="9" id="KW-1185">Reference proteome</keyword>
<keyword evidence="4 6" id="KW-0853">WD repeat</keyword>
<dbReference type="InterPro" id="IPR001680">
    <property type="entry name" value="WD40_rpt"/>
</dbReference>
<gene>
    <name evidence="8" type="ORF">SBAD_LOCUS4091</name>
</gene>
<dbReference type="GO" id="GO:0005634">
    <property type="term" value="C:nucleus"/>
    <property type="evidence" value="ECO:0007669"/>
    <property type="project" value="TreeGrafter"/>
</dbReference>
<dbReference type="WBParaSite" id="SBAD_0000427001-mRNA-1">
    <property type="protein sequence ID" value="SBAD_0000427001-mRNA-1"/>
    <property type="gene ID" value="SBAD_0000427001"/>
</dbReference>
<dbReference type="AlphaFoldDB" id="A0A183IKE3"/>
<reference evidence="10" key="1">
    <citation type="submission" date="2016-06" db="UniProtKB">
        <authorList>
            <consortium name="WormBaseParasite"/>
        </authorList>
    </citation>
    <scope>IDENTIFICATION</scope>
</reference>
<dbReference type="InterPro" id="IPR015943">
    <property type="entry name" value="WD40/YVTN_repeat-like_dom_sf"/>
</dbReference>
<comment type="subcellular location">
    <subcellularLocation>
        <location evidence="1">Cytoplasm</location>
    </subcellularLocation>
</comment>
<evidence type="ECO:0000313" key="10">
    <source>
        <dbReference type="WBParaSite" id="SBAD_0000427001-mRNA-1"/>
    </source>
</evidence>
<evidence type="ECO:0000256" key="5">
    <source>
        <dbReference type="ARBA" id="ARBA00022737"/>
    </source>
</evidence>
<feature type="repeat" description="WD" evidence="6">
    <location>
        <begin position="150"/>
        <end position="190"/>
    </location>
</feature>
<dbReference type="InterPro" id="IPR020472">
    <property type="entry name" value="WD40_PAC1"/>
</dbReference>
<feature type="repeat" description="WD" evidence="6">
    <location>
        <begin position="61"/>
        <end position="92"/>
    </location>
</feature>
<evidence type="ECO:0000256" key="1">
    <source>
        <dbReference type="ARBA" id="ARBA00004496"/>
    </source>
</evidence>
<name>A0A183IKE3_9BILA</name>
<dbReference type="PANTHER" id="PTHR19849">
    <property type="entry name" value="PHOSPHOLIPASE A-2-ACTIVATING PROTEIN"/>
    <property type="match status" value="1"/>
</dbReference>
<dbReference type="Pfam" id="PF00400">
    <property type="entry name" value="WD40"/>
    <property type="match status" value="5"/>
</dbReference>
<evidence type="ECO:0000259" key="7">
    <source>
        <dbReference type="PROSITE" id="PS51394"/>
    </source>
</evidence>
<dbReference type="PROSITE" id="PS50082">
    <property type="entry name" value="WD_REPEATS_2"/>
    <property type="match status" value="3"/>
</dbReference>
<evidence type="ECO:0000256" key="3">
    <source>
        <dbReference type="ARBA" id="ARBA00022490"/>
    </source>
</evidence>
<dbReference type="InterPro" id="IPR011989">
    <property type="entry name" value="ARM-like"/>
</dbReference>
<reference evidence="8 9" key="2">
    <citation type="submission" date="2018-11" db="EMBL/GenBank/DDBJ databases">
        <authorList>
            <consortium name="Pathogen Informatics"/>
        </authorList>
    </citation>
    <scope>NUCLEOTIDE SEQUENCE [LARGE SCALE GENOMIC DNA]</scope>
</reference>
<dbReference type="PROSITE" id="PS51394">
    <property type="entry name" value="PFU"/>
    <property type="match status" value="1"/>
</dbReference>
<dbReference type="SUPFAM" id="SSF50978">
    <property type="entry name" value="WD40 repeat-like"/>
    <property type="match status" value="1"/>
</dbReference>
<dbReference type="GO" id="GO:0010992">
    <property type="term" value="P:ubiquitin recycling"/>
    <property type="evidence" value="ECO:0007669"/>
    <property type="project" value="TreeGrafter"/>
</dbReference>
<dbReference type="InterPro" id="IPR038122">
    <property type="entry name" value="PFU_sf"/>
</dbReference>
<dbReference type="PRINTS" id="PR00320">
    <property type="entry name" value="GPROTEINBRPT"/>
</dbReference>
<feature type="repeat" description="WD" evidence="6">
    <location>
        <begin position="191"/>
        <end position="232"/>
    </location>
</feature>
<dbReference type="Gene3D" id="1.25.10.10">
    <property type="entry name" value="Leucine-rich Repeat Variant"/>
    <property type="match status" value="1"/>
</dbReference>
<dbReference type="SMART" id="SM00320">
    <property type="entry name" value="WD40"/>
    <property type="match status" value="5"/>
</dbReference>
<evidence type="ECO:0000256" key="4">
    <source>
        <dbReference type="ARBA" id="ARBA00022574"/>
    </source>
</evidence>
<dbReference type="GO" id="GO:0005737">
    <property type="term" value="C:cytoplasm"/>
    <property type="evidence" value="ECO:0007669"/>
    <property type="project" value="UniProtKB-SubCell"/>
</dbReference>
<evidence type="ECO:0000313" key="8">
    <source>
        <dbReference type="EMBL" id="VDP03345.1"/>
    </source>
</evidence>
<dbReference type="Proteomes" id="UP000270296">
    <property type="component" value="Unassembled WGS sequence"/>
</dbReference>
<keyword evidence="3" id="KW-0963">Cytoplasm</keyword>
<dbReference type="InterPro" id="IPR013535">
    <property type="entry name" value="PUL_dom"/>
</dbReference>
<dbReference type="InterPro" id="IPR015155">
    <property type="entry name" value="PFU"/>
</dbReference>
<dbReference type="Gene3D" id="2.130.10.10">
    <property type="entry name" value="YVTN repeat-like/Quinoprotein amine dehydrogenase"/>
    <property type="match status" value="1"/>
</dbReference>
<dbReference type="PANTHER" id="PTHR19849:SF0">
    <property type="entry name" value="PHOSPHOLIPASE A-2-ACTIVATING PROTEIN"/>
    <property type="match status" value="1"/>
</dbReference>
<keyword evidence="5" id="KW-0677">Repeat</keyword>
<dbReference type="PROSITE" id="PS50294">
    <property type="entry name" value="WD_REPEATS_REGION"/>
    <property type="match status" value="1"/>
</dbReference>
<feature type="domain" description="PFU" evidence="7">
    <location>
        <begin position="323"/>
        <end position="420"/>
    </location>
</feature>
<dbReference type="GO" id="GO:0043161">
    <property type="term" value="P:proteasome-mediated ubiquitin-dependent protein catabolic process"/>
    <property type="evidence" value="ECO:0007669"/>
    <property type="project" value="TreeGrafter"/>
</dbReference>
<evidence type="ECO:0000256" key="2">
    <source>
        <dbReference type="ARBA" id="ARBA00008495"/>
    </source>
</evidence>
<accession>A0A183IKE3</accession>
<dbReference type="Gene3D" id="3.10.20.870">
    <property type="entry name" value="PFU (PLAA family ubiquitin binding), C-terminal domain"/>
    <property type="match status" value="1"/>
</dbReference>
<evidence type="ECO:0000256" key="6">
    <source>
        <dbReference type="PROSITE-ProRule" id="PRU00221"/>
    </source>
</evidence>
<protein>
    <submittedName>
        <fullName evidence="10">PFU domain-containing protein</fullName>
    </submittedName>
</protein>
<sequence length="577" mass="64683">MFQLRGRYDKTDVLDFHKSFVSSVVIVRPSLTYPKGLIISGSYDNTARIYSFDNLGECRFVLGHDDVVSTVQFDEKRMIVVTGCLNGIMKTWRENDCLTTVEAHSSPIWAVAVVPDSLSESPPADLPRLLTASADKTIRLWEHCMLSKTFTGHTDCVRGLQVLSENTFLSCSNDHSVRQWNLLNGECLMNYTGHTHFVYSVCSSSDGSWFASASEDHTVRVWNIDDSTEKQVIKLPCQTIWCVLVLDNGDIACGSRNNERLASKEAIEQFNQHLNHFEQSTGKKGAIDWDQLHLPGPEALNRIGTKDAELMLIRVNDKTELYQWSESGQEWSKAGEAVESLDMKSAFQKTVDNKAYDYVFDIDVEDGKEPLKLPFNKTDDPWLAAQQFISRHSLPQYFLQEVAQFIIDNVPDLSLQKPAAGCLDPFTGESCYTTGSNNTGSTTKFVGPAGDPFTGSRYIPSGDFNQTSALSEPLKPRGEHMPLKSYIVFQKVSADALLECLVPVMDLMRLVFLEETVSFSLSSAARGRQIIDFLHGLLDDRSVSVYNQLRIVVFRCFANIFHSETGRSLMLATEESF</sequence>
<organism evidence="10">
    <name type="scientific">Soboliphyme baturini</name>
    <dbReference type="NCBI Taxonomy" id="241478"/>
    <lineage>
        <taxon>Eukaryota</taxon>
        <taxon>Metazoa</taxon>
        <taxon>Ecdysozoa</taxon>
        <taxon>Nematoda</taxon>
        <taxon>Enoplea</taxon>
        <taxon>Dorylaimia</taxon>
        <taxon>Dioctophymatida</taxon>
        <taxon>Dioctophymatoidea</taxon>
        <taxon>Soboliphymatidae</taxon>
        <taxon>Soboliphyme</taxon>
    </lineage>
</organism>
<proteinExistence type="inferred from homology"/>
<dbReference type="EMBL" id="UZAM01008122">
    <property type="protein sequence ID" value="VDP03345.1"/>
    <property type="molecule type" value="Genomic_DNA"/>
</dbReference>
<dbReference type="GO" id="GO:0043130">
    <property type="term" value="F:ubiquitin binding"/>
    <property type="evidence" value="ECO:0007669"/>
    <property type="project" value="TreeGrafter"/>
</dbReference>
<dbReference type="CDD" id="cd00200">
    <property type="entry name" value="WD40"/>
    <property type="match status" value="1"/>
</dbReference>
<dbReference type="Pfam" id="PF09070">
    <property type="entry name" value="PFU"/>
    <property type="match status" value="1"/>
</dbReference>
<dbReference type="InterPro" id="IPR036322">
    <property type="entry name" value="WD40_repeat_dom_sf"/>
</dbReference>
<dbReference type="OrthoDB" id="10265988at2759"/>
<evidence type="ECO:0000313" key="9">
    <source>
        <dbReference type="Proteomes" id="UP000270296"/>
    </source>
</evidence>
<dbReference type="Pfam" id="PF08324">
    <property type="entry name" value="PUL"/>
    <property type="match status" value="1"/>
</dbReference>